<dbReference type="RefSeq" id="WP_394399880.1">
    <property type="nucleotide sequence ID" value="NZ_JBIGHW010000010.1"/>
</dbReference>
<protein>
    <submittedName>
        <fullName evidence="1">Helix-turn-helix transcriptional regulator</fullName>
    </submittedName>
</protein>
<comment type="caution">
    <text evidence="1">The sequence shown here is derived from an EMBL/GenBank/DDBJ whole genome shotgun (WGS) entry which is preliminary data.</text>
</comment>
<dbReference type="EMBL" id="JBIGHW010000010">
    <property type="protein sequence ID" value="MFG6442536.1"/>
    <property type="molecule type" value="Genomic_DNA"/>
</dbReference>
<organism evidence="1 2">
    <name type="scientific">Pelomonas margarita</name>
    <dbReference type="NCBI Taxonomy" id="3299031"/>
    <lineage>
        <taxon>Bacteria</taxon>
        <taxon>Pseudomonadati</taxon>
        <taxon>Pseudomonadota</taxon>
        <taxon>Betaproteobacteria</taxon>
        <taxon>Burkholderiales</taxon>
        <taxon>Sphaerotilaceae</taxon>
        <taxon>Roseateles</taxon>
    </lineage>
</organism>
<reference evidence="1 2" key="1">
    <citation type="submission" date="2024-08" db="EMBL/GenBank/DDBJ databases">
        <authorList>
            <person name="Lu H."/>
        </authorList>
    </citation>
    <scope>NUCLEOTIDE SEQUENCE [LARGE SCALE GENOMIC DNA]</scope>
    <source>
        <strain evidence="1 2">LKC17W</strain>
    </source>
</reference>
<accession>A0ABW7FMH3</accession>
<evidence type="ECO:0000313" key="1">
    <source>
        <dbReference type="EMBL" id="MFG6442536.1"/>
    </source>
</evidence>
<dbReference type="PANTHER" id="PTHR36154:SF1">
    <property type="entry name" value="DNA-BINDING TRANSCRIPTIONAL ACTIVATOR ALPA"/>
    <property type="match status" value="1"/>
</dbReference>
<gene>
    <name evidence="1" type="ORF">ACG0Z3_17760</name>
</gene>
<dbReference type="Gene3D" id="1.10.238.160">
    <property type="match status" value="1"/>
</dbReference>
<dbReference type="InterPro" id="IPR010260">
    <property type="entry name" value="AlpA"/>
</dbReference>
<dbReference type="SUPFAM" id="SSF46955">
    <property type="entry name" value="Putative DNA-binding domain"/>
    <property type="match status" value="1"/>
</dbReference>
<dbReference type="PANTHER" id="PTHR36154">
    <property type="entry name" value="DNA-BINDING TRANSCRIPTIONAL ACTIVATOR ALPA"/>
    <property type="match status" value="1"/>
</dbReference>
<dbReference type="Proteomes" id="UP001606301">
    <property type="component" value="Unassembled WGS sequence"/>
</dbReference>
<dbReference type="Pfam" id="PF05930">
    <property type="entry name" value="Phage_AlpA"/>
    <property type="match status" value="1"/>
</dbReference>
<dbReference type="InterPro" id="IPR052931">
    <property type="entry name" value="Prophage_regulatory_activator"/>
</dbReference>
<dbReference type="InterPro" id="IPR009061">
    <property type="entry name" value="DNA-bd_dom_put_sf"/>
</dbReference>
<name>A0ABW7FMH3_9BURK</name>
<sequence length="70" mass="7731">MTNSLGDSIDRIIRLPSVLALTGLGRSSLYAMQRQGGFPSARRLSPSRSVGWLESEVRAWIASRSPRVMQ</sequence>
<evidence type="ECO:0000313" key="2">
    <source>
        <dbReference type="Proteomes" id="UP001606301"/>
    </source>
</evidence>
<proteinExistence type="predicted"/>
<keyword evidence="2" id="KW-1185">Reference proteome</keyword>